<reference evidence="2" key="1">
    <citation type="submission" date="2018-05" db="EMBL/GenBank/DDBJ databases">
        <authorList>
            <person name="Lanie J.A."/>
            <person name="Ng W.-L."/>
            <person name="Kazmierczak K.M."/>
            <person name="Andrzejewski T.M."/>
            <person name="Davidsen T.M."/>
            <person name="Wayne K.J."/>
            <person name="Tettelin H."/>
            <person name="Glass J.I."/>
            <person name="Rusch D."/>
            <person name="Podicherti R."/>
            <person name="Tsui H.-C.T."/>
            <person name="Winkler M.E."/>
        </authorList>
    </citation>
    <scope>NUCLEOTIDE SEQUENCE</scope>
</reference>
<dbReference type="PROSITE" id="PS50157">
    <property type="entry name" value="ZINC_FINGER_C2H2_2"/>
    <property type="match status" value="1"/>
</dbReference>
<organism evidence="2">
    <name type="scientific">marine metagenome</name>
    <dbReference type="NCBI Taxonomy" id="408172"/>
    <lineage>
        <taxon>unclassified sequences</taxon>
        <taxon>metagenomes</taxon>
        <taxon>ecological metagenomes</taxon>
    </lineage>
</organism>
<proteinExistence type="predicted"/>
<sequence length="38" mass="4248">MESHKCADCNAEFRTSRQLRGHWSALHKEGNMVSGSGE</sequence>
<dbReference type="EMBL" id="UINC01185307">
    <property type="protein sequence ID" value="SVD96944.1"/>
    <property type="molecule type" value="Genomic_DNA"/>
</dbReference>
<accession>A0A382ZN92</accession>
<name>A0A382ZN92_9ZZZZ</name>
<protein>
    <recommendedName>
        <fullName evidence="1">C2H2-type domain-containing protein</fullName>
    </recommendedName>
</protein>
<feature type="domain" description="C2H2-type" evidence="1">
    <location>
        <begin position="4"/>
        <end position="32"/>
    </location>
</feature>
<evidence type="ECO:0000313" key="2">
    <source>
        <dbReference type="EMBL" id="SVD96944.1"/>
    </source>
</evidence>
<dbReference type="InterPro" id="IPR013087">
    <property type="entry name" value="Znf_C2H2_type"/>
</dbReference>
<dbReference type="AlphaFoldDB" id="A0A382ZN92"/>
<evidence type="ECO:0000259" key="1">
    <source>
        <dbReference type="PROSITE" id="PS50157"/>
    </source>
</evidence>
<gene>
    <name evidence="2" type="ORF">METZ01_LOCUS449798</name>
</gene>
<dbReference type="PROSITE" id="PS00028">
    <property type="entry name" value="ZINC_FINGER_C2H2_1"/>
    <property type="match status" value="1"/>
</dbReference>